<feature type="transmembrane region" description="Helical" evidence="1">
    <location>
        <begin position="402"/>
        <end position="418"/>
    </location>
</feature>
<evidence type="ECO:0008006" key="3">
    <source>
        <dbReference type="Google" id="ProtNLM"/>
    </source>
</evidence>
<feature type="transmembrane region" description="Helical" evidence="1">
    <location>
        <begin position="339"/>
        <end position="357"/>
    </location>
</feature>
<organism evidence="2">
    <name type="scientific">marine metagenome</name>
    <dbReference type="NCBI Taxonomy" id="408172"/>
    <lineage>
        <taxon>unclassified sequences</taxon>
        <taxon>metagenomes</taxon>
        <taxon>ecological metagenomes</taxon>
    </lineage>
</organism>
<feature type="transmembrane region" description="Helical" evidence="1">
    <location>
        <begin position="176"/>
        <end position="196"/>
    </location>
</feature>
<reference evidence="2" key="1">
    <citation type="submission" date="2018-05" db="EMBL/GenBank/DDBJ databases">
        <authorList>
            <person name="Lanie J.A."/>
            <person name="Ng W.-L."/>
            <person name="Kazmierczak K.M."/>
            <person name="Andrzejewski T.M."/>
            <person name="Davidsen T.M."/>
            <person name="Wayne K.J."/>
            <person name="Tettelin H."/>
            <person name="Glass J.I."/>
            <person name="Rusch D."/>
            <person name="Podicherti R."/>
            <person name="Tsui H.-C.T."/>
            <person name="Winkler M.E."/>
        </authorList>
    </citation>
    <scope>NUCLEOTIDE SEQUENCE</scope>
</reference>
<dbReference type="AlphaFoldDB" id="A0A382F8I2"/>
<feature type="transmembrane region" description="Helical" evidence="1">
    <location>
        <begin position="98"/>
        <end position="119"/>
    </location>
</feature>
<sequence length="486" mass="55368">MSKTSKLTILLSSFTVLLCCYYLIYVAPFFPNENGGLGHDYALWFPRMLAGVYYFENNSFSVVPWFTPSFCGGNVFFADPQNLFFSIPQFLNFYFEPVFSVILTFMFFAVFGLVGSYLLAHHTFHLRFSSSIFAAALFLFNGFYAYRIIIGHLSYHSFMLIPLICYVLLQPARTRNWIGEIAISLVAAMLCSYVFYSGGIHLLLPLAFSVASVFILFRICGNNLKHVLWRSLSVLVFTMIFCAAKLNVALATLNTFSRDYYPLSGIDNIFYAFWVPIKSLFISAFTVGETNTIFANSQWAIERHELELSLTIVPLILILWGLIKFFLKDIKISKSQYYCLIPLVIIFSLPIAINFYTPEWNALLKQTPILKNSVTLVRWYALYIPIIVMVSSLILNKFIHNRSIVFVLIALVIFIKFNEEKSYYAEQSYNPDLVIYAHNQVMKTKVVPKITEISSSNRVVTPEGVEMPGGDGIMAFGLSQINCSES</sequence>
<keyword evidence="1" id="KW-0472">Membrane</keyword>
<feature type="transmembrane region" description="Helical" evidence="1">
    <location>
        <begin position="232"/>
        <end position="253"/>
    </location>
</feature>
<feature type="transmembrane region" description="Helical" evidence="1">
    <location>
        <begin position="308"/>
        <end position="327"/>
    </location>
</feature>
<dbReference type="EMBL" id="UINC01048430">
    <property type="protein sequence ID" value="SVB58942.1"/>
    <property type="molecule type" value="Genomic_DNA"/>
</dbReference>
<feature type="transmembrane region" description="Helical" evidence="1">
    <location>
        <begin position="7"/>
        <end position="27"/>
    </location>
</feature>
<evidence type="ECO:0000256" key="1">
    <source>
        <dbReference type="SAM" id="Phobius"/>
    </source>
</evidence>
<feature type="non-terminal residue" evidence="2">
    <location>
        <position position="486"/>
    </location>
</feature>
<name>A0A382F8I2_9ZZZZ</name>
<feature type="transmembrane region" description="Helical" evidence="1">
    <location>
        <begin position="152"/>
        <end position="169"/>
    </location>
</feature>
<evidence type="ECO:0000313" key="2">
    <source>
        <dbReference type="EMBL" id="SVB58942.1"/>
    </source>
</evidence>
<proteinExistence type="predicted"/>
<keyword evidence="1" id="KW-0812">Transmembrane</keyword>
<feature type="transmembrane region" description="Helical" evidence="1">
    <location>
        <begin position="126"/>
        <end position="146"/>
    </location>
</feature>
<gene>
    <name evidence="2" type="ORF">METZ01_LOCUS211796</name>
</gene>
<protein>
    <recommendedName>
        <fullName evidence="3">Glycosyltransferase RgtA/B/C/D-like domain-containing protein</fullName>
    </recommendedName>
</protein>
<feature type="transmembrane region" description="Helical" evidence="1">
    <location>
        <begin position="377"/>
        <end position="395"/>
    </location>
</feature>
<keyword evidence="1" id="KW-1133">Transmembrane helix</keyword>
<accession>A0A382F8I2</accession>
<feature type="transmembrane region" description="Helical" evidence="1">
    <location>
        <begin position="202"/>
        <end position="220"/>
    </location>
</feature>